<dbReference type="EMBL" id="JAPNKE010000002">
    <property type="protein sequence ID" value="MCY1011966.1"/>
    <property type="molecule type" value="Genomic_DNA"/>
</dbReference>
<comment type="caution">
    <text evidence="2">The sequence shown here is derived from an EMBL/GenBank/DDBJ whole genome shotgun (WGS) entry which is preliminary data.</text>
</comment>
<keyword evidence="3" id="KW-1185">Reference proteome</keyword>
<name>A0A9X3J1S3_9BACT</name>
<dbReference type="Proteomes" id="UP001150924">
    <property type="component" value="Unassembled WGS sequence"/>
</dbReference>
<feature type="compositionally biased region" description="Low complexity" evidence="1">
    <location>
        <begin position="51"/>
        <end position="64"/>
    </location>
</feature>
<feature type="compositionally biased region" description="Polar residues" evidence="1">
    <location>
        <begin position="28"/>
        <end position="50"/>
    </location>
</feature>
<dbReference type="RefSeq" id="WP_267775286.1">
    <property type="nucleotide sequence ID" value="NZ_JAPNKE010000002.1"/>
</dbReference>
<evidence type="ECO:0000313" key="2">
    <source>
        <dbReference type="EMBL" id="MCY1011966.1"/>
    </source>
</evidence>
<proteinExistence type="predicted"/>
<evidence type="ECO:0000256" key="1">
    <source>
        <dbReference type="SAM" id="MobiDB-lite"/>
    </source>
</evidence>
<gene>
    <name evidence="2" type="ORF">OV079_41770</name>
</gene>
<accession>A0A9X3J1S3</accession>
<dbReference type="AlphaFoldDB" id="A0A9X3J1S3"/>
<organism evidence="2 3">
    <name type="scientific">Nannocystis pusilla</name>
    <dbReference type="NCBI Taxonomy" id="889268"/>
    <lineage>
        <taxon>Bacteria</taxon>
        <taxon>Pseudomonadati</taxon>
        <taxon>Myxococcota</taxon>
        <taxon>Polyangia</taxon>
        <taxon>Nannocystales</taxon>
        <taxon>Nannocystaceae</taxon>
        <taxon>Nannocystis</taxon>
    </lineage>
</organism>
<reference evidence="2" key="1">
    <citation type="submission" date="2022-11" db="EMBL/GenBank/DDBJ databases">
        <title>Minimal conservation of predation-associated metabolite biosynthetic gene clusters underscores biosynthetic potential of Myxococcota including descriptions for ten novel species: Archangium lansinium sp. nov., Myxococcus landrumus sp. nov., Nannocystis bai.</title>
        <authorList>
            <person name="Ahearne A."/>
            <person name="Stevens C."/>
            <person name="Phillips K."/>
        </authorList>
    </citation>
    <scope>NUCLEOTIDE SEQUENCE</scope>
    <source>
        <strain evidence="2">Na p29</strain>
    </source>
</reference>
<evidence type="ECO:0000313" key="3">
    <source>
        <dbReference type="Proteomes" id="UP001150924"/>
    </source>
</evidence>
<feature type="region of interest" description="Disordered" evidence="1">
    <location>
        <begin position="21"/>
        <end position="66"/>
    </location>
</feature>
<sequence length="268" mass="28006">MHGLLRLVACLALTACIDRTTPEDDSDSGGSTAPSPGTTVAPDDSTTAEPTTGDSTAGDSTTGDGVPGVHAGACKPVLGNTCPMGHTCCSDDPAALGALPNYFNPDVVDDQFGPPLFSDTNNDLSSWGFCIETGGFPSPLSNGCPVPCDPHWNLEERVLICGGSQCCPFTAVDVNKDCILDPDTGRWRTVNGSDVLLKRSEWGDAHATNQDPQLESCTQLAAGDENAMVDCVAKLAVADRRGFCFSGECPCVEDVCAQKNPDYVPRCQ</sequence>
<protein>
    <submittedName>
        <fullName evidence="2">Uncharacterized protein</fullName>
    </submittedName>
</protein>